<feature type="compositionally biased region" description="Polar residues" evidence="1">
    <location>
        <begin position="172"/>
        <end position="187"/>
    </location>
</feature>
<gene>
    <name evidence="2" type="ORF">TWF481_008097</name>
</gene>
<sequence>MVERRLQRDSDDPEIHYGLIASANAVMRSAERRDRLRDAWDISCFEMEAAGLMDNFPCVVIRGICDYSDDHKNKVWQPYAAVAAAGYAKDLLRIMKATEVEAIPPAVEATDLKPPGGEGGSSGKSGREDKHTQPGDKGAAGSRPVTLADLNQLRDILERIEGQISGPPKQGPVSNGKSEQPQTNAPNSRLGFVDKASVDSALLTRRVDFLKDLRELVTPVIEAAPAHVWSRTYSDGIHLKWAAFAKRYELTYFPFDTIPEPNAYPPGSNIPDRLGICMRNLSSGGYGASTYFSVLYCLREVCDYVGLRA</sequence>
<feature type="region of interest" description="Disordered" evidence="1">
    <location>
        <begin position="106"/>
        <end position="144"/>
    </location>
</feature>
<evidence type="ECO:0000256" key="1">
    <source>
        <dbReference type="SAM" id="MobiDB-lite"/>
    </source>
</evidence>
<comment type="caution">
    <text evidence="2">The sequence shown here is derived from an EMBL/GenBank/DDBJ whole genome shotgun (WGS) entry which is preliminary data.</text>
</comment>
<accession>A0AAV9W860</accession>
<feature type="region of interest" description="Disordered" evidence="1">
    <location>
        <begin position="163"/>
        <end position="190"/>
    </location>
</feature>
<dbReference type="GO" id="GO:0009116">
    <property type="term" value="P:nucleoside metabolic process"/>
    <property type="evidence" value="ECO:0007669"/>
    <property type="project" value="InterPro"/>
</dbReference>
<dbReference type="SUPFAM" id="SSF53167">
    <property type="entry name" value="Purine and uridine phosphorylases"/>
    <property type="match status" value="1"/>
</dbReference>
<proteinExistence type="predicted"/>
<dbReference type="InterPro" id="IPR053137">
    <property type="entry name" value="NLR-like"/>
</dbReference>
<evidence type="ECO:0000313" key="3">
    <source>
        <dbReference type="Proteomes" id="UP001370758"/>
    </source>
</evidence>
<dbReference type="EMBL" id="JAVHJL010000005">
    <property type="protein sequence ID" value="KAK6503062.1"/>
    <property type="molecule type" value="Genomic_DNA"/>
</dbReference>
<dbReference type="GO" id="GO:0003824">
    <property type="term" value="F:catalytic activity"/>
    <property type="evidence" value="ECO:0007669"/>
    <property type="project" value="InterPro"/>
</dbReference>
<keyword evidence="3" id="KW-1185">Reference proteome</keyword>
<dbReference type="PANTHER" id="PTHR46082">
    <property type="entry name" value="ATP/GTP-BINDING PROTEIN-RELATED"/>
    <property type="match status" value="1"/>
</dbReference>
<dbReference type="Gene3D" id="3.40.50.1580">
    <property type="entry name" value="Nucleoside phosphorylase domain"/>
    <property type="match status" value="1"/>
</dbReference>
<dbReference type="AlphaFoldDB" id="A0AAV9W860"/>
<organism evidence="2 3">
    <name type="scientific">Arthrobotrys musiformis</name>
    <dbReference type="NCBI Taxonomy" id="47236"/>
    <lineage>
        <taxon>Eukaryota</taxon>
        <taxon>Fungi</taxon>
        <taxon>Dikarya</taxon>
        <taxon>Ascomycota</taxon>
        <taxon>Pezizomycotina</taxon>
        <taxon>Orbiliomycetes</taxon>
        <taxon>Orbiliales</taxon>
        <taxon>Orbiliaceae</taxon>
        <taxon>Arthrobotrys</taxon>
    </lineage>
</organism>
<dbReference type="PANTHER" id="PTHR46082:SF11">
    <property type="entry name" value="AAA+ ATPASE DOMAIN-CONTAINING PROTEIN-RELATED"/>
    <property type="match status" value="1"/>
</dbReference>
<evidence type="ECO:0008006" key="4">
    <source>
        <dbReference type="Google" id="ProtNLM"/>
    </source>
</evidence>
<dbReference type="Proteomes" id="UP001370758">
    <property type="component" value="Unassembled WGS sequence"/>
</dbReference>
<dbReference type="InterPro" id="IPR035994">
    <property type="entry name" value="Nucleoside_phosphorylase_sf"/>
</dbReference>
<evidence type="ECO:0000313" key="2">
    <source>
        <dbReference type="EMBL" id="KAK6503062.1"/>
    </source>
</evidence>
<feature type="compositionally biased region" description="Basic and acidic residues" evidence="1">
    <location>
        <begin position="125"/>
        <end position="134"/>
    </location>
</feature>
<reference evidence="2 3" key="1">
    <citation type="submission" date="2023-08" db="EMBL/GenBank/DDBJ databases">
        <authorList>
            <person name="Palmer J.M."/>
        </authorList>
    </citation>
    <scope>NUCLEOTIDE SEQUENCE [LARGE SCALE GENOMIC DNA]</scope>
    <source>
        <strain evidence="2 3">TWF481</strain>
    </source>
</reference>
<protein>
    <recommendedName>
        <fullName evidence="4">Nucleoside phosphorylase domain-containing protein</fullName>
    </recommendedName>
</protein>
<name>A0AAV9W860_9PEZI</name>